<gene>
    <name evidence="2" type="ORF">CAEBREN_12319</name>
</gene>
<accession>G0N1S0</accession>
<feature type="region of interest" description="Disordered" evidence="1">
    <location>
        <begin position="145"/>
        <end position="188"/>
    </location>
</feature>
<dbReference type="Proteomes" id="UP000008068">
    <property type="component" value="Unassembled WGS sequence"/>
</dbReference>
<dbReference type="EMBL" id="GL379828">
    <property type="protein sequence ID" value="EGT50301.1"/>
    <property type="molecule type" value="Genomic_DNA"/>
</dbReference>
<name>G0N1S0_CAEBE</name>
<dbReference type="HOGENOM" id="CLU_662634_0_0_1"/>
<protein>
    <recommendedName>
        <fullName evidence="4">SPK domain-containing protein</fullName>
    </recommendedName>
</protein>
<dbReference type="AlphaFoldDB" id="G0N1S0"/>
<keyword evidence="3" id="KW-1185">Reference proteome</keyword>
<dbReference type="InParanoid" id="G0N1S0"/>
<evidence type="ECO:0000256" key="1">
    <source>
        <dbReference type="SAM" id="MobiDB-lite"/>
    </source>
</evidence>
<evidence type="ECO:0000313" key="2">
    <source>
        <dbReference type="EMBL" id="EGT50301.1"/>
    </source>
</evidence>
<evidence type="ECO:0000313" key="3">
    <source>
        <dbReference type="Proteomes" id="UP000008068"/>
    </source>
</evidence>
<feature type="compositionally biased region" description="Basic residues" evidence="1">
    <location>
        <begin position="146"/>
        <end position="155"/>
    </location>
</feature>
<organism evidence="3">
    <name type="scientific">Caenorhabditis brenneri</name>
    <name type="common">Nematode worm</name>
    <dbReference type="NCBI Taxonomy" id="135651"/>
    <lineage>
        <taxon>Eukaryota</taxon>
        <taxon>Metazoa</taxon>
        <taxon>Ecdysozoa</taxon>
        <taxon>Nematoda</taxon>
        <taxon>Chromadorea</taxon>
        <taxon>Rhabditida</taxon>
        <taxon>Rhabditina</taxon>
        <taxon>Rhabditomorpha</taxon>
        <taxon>Rhabditoidea</taxon>
        <taxon>Rhabditidae</taxon>
        <taxon>Peloderinae</taxon>
        <taxon>Caenorhabditis</taxon>
    </lineage>
</organism>
<proteinExistence type="predicted"/>
<reference evidence="3" key="1">
    <citation type="submission" date="2011-07" db="EMBL/GenBank/DDBJ databases">
        <authorList>
            <consortium name="Caenorhabditis brenneri Sequencing and Analysis Consortium"/>
            <person name="Wilson R.K."/>
        </authorList>
    </citation>
    <scope>NUCLEOTIDE SEQUENCE [LARGE SCALE GENOMIC DNA]</scope>
    <source>
        <strain evidence="3">PB2801</strain>
    </source>
</reference>
<sequence>MADAHEKSYWSLRAMKRIFSGYAWTKKRTDHKKTVALLRYYNCPYTELVIYFGIKEHLIEMAKDLNNLEEWGFDIDQFVYLLFFLNFPLDEIDETLKEKLEAFGELLLDERDRVTYFKVPGKPCMVNNTMVAKFKPDGTHFAFKSKDRRRRRDRKQRASERRAVANQVVNNDSGEDSEESDVEQRPAVDYGNALNIIAHNIQEMKEEHHDPGRVRQANLPDEFDDNYGNEVEVGGMGVQEDEDMVDPMDVHREEEEQDDDDVVFLHEVVQNANAAAYVPNRDAFFRIAALLLLDRHLECKNLRQVFRTRMHTDIGVELKIYDRNNPTFFTSEDIKSCFDMFAADPITVRASTSDIVTMDLVIDKLQDRFEDYFPNAATFSRILRYGFYHPILEEDEIRNGSLKIAREFSNNLDQF</sequence>
<evidence type="ECO:0008006" key="4">
    <source>
        <dbReference type="Google" id="ProtNLM"/>
    </source>
</evidence>